<dbReference type="OrthoDB" id="9795572at2"/>
<keyword evidence="1" id="KW-0238">DNA-binding</keyword>
<dbReference type="PROSITE" id="PS50943">
    <property type="entry name" value="HTH_CROC1"/>
    <property type="match status" value="1"/>
</dbReference>
<dbReference type="InterPro" id="IPR050807">
    <property type="entry name" value="TransReg_Diox_bact_type"/>
</dbReference>
<evidence type="ECO:0000313" key="3">
    <source>
        <dbReference type="EMBL" id="SMQ69381.1"/>
    </source>
</evidence>
<dbReference type="Pfam" id="PF07238">
    <property type="entry name" value="PilZ"/>
    <property type="match status" value="1"/>
</dbReference>
<accession>A0A1Y6F766</accession>
<sequence>MAVKGHLDNNTQSIEQREGVRRRLLLETSGSLPSGEASNVVIHNVSATGMLIETTLDLAEGEVIEVELLEAGPVPARIVWASGILFGCAFRDVLSDPALSAIALKASAPLPPELGRPASQRKATGELFGQRIEKLRKGRSMTLAQVADQLGVSKPTVWAWEKGKARPVADRIPALAEALGVAEKELSSFSEPPGIGDLIESSRQRIAEAYGTTPDKVRIMIEV</sequence>
<dbReference type="GO" id="GO:0005829">
    <property type="term" value="C:cytosol"/>
    <property type="evidence" value="ECO:0007669"/>
    <property type="project" value="TreeGrafter"/>
</dbReference>
<dbReference type="PANTHER" id="PTHR46797">
    <property type="entry name" value="HTH-TYPE TRANSCRIPTIONAL REGULATOR"/>
    <property type="match status" value="1"/>
</dbReference>
<dbReference type="AlphaFoldDB" id="A0A1Y6F766"/>
<dbReference type="GO" id="GO:0003677">
    <property type="term" value="F:DNA binding"/>
    <property type="evidence" value="ECO:0007669"/>
    <property type="project" value="UniProtKB-KW"/>
</dbReference>
<dbReference type="SUPFAM" id="SSF47413">
    <property type="entry name" value="lambda repressor-like DNA-binding domains"/>
    <property type="match status" value="1"/>
</dbReference>
<name>A0A1Y6F766_9SPHN</name>
<dbReference type="InterPro" id="IPR010982">
    <property type="entry name" value="Lambda_DNA-bd_dom_sf"/>
</dbReference>
<dbReference type="SMART" id="SM00530">
    <property type="entry name" value="HTH_XRE"/>
    <property type="match status" value="1"/>
</dbReference>
<dbReference type="RefSeq" id="WP_086437477.1">
    <property type="nucleotide sequence ID" value="NZ_FXWG01000002.1"/>
</dbReference>
<dbReference type="InterPro" id="IPR001387">
    <property type="entry name" value="Cro/C1-type_HTH"/>
</dbReference>
<evidence type="ECO:0000313" key="4">
    <source>
        <dbReference type="Proteomes" id="UP000194420"/>
    </source>
</evidence>
<gene>
    <name evidence="3" type="ORF">SAMN06297468_1579</name>
</gene>
<reference evidence="4" key="1">
    <citation type="submission" date="2017-04" db="EMBL/GenBank/DDBJ databases">
        <authorList>
            <person name="Varghese N."/>
            <person name="Submissions S."/>
        </authorList>
    </citation>
    <scope>NUCLEOTIDE SEQUENCE [LARGE SCALE GENOMIC DNA]</scope>
</reference>
<dbReference type="SUPFAM" id="SSF141371">
    <property type="entry name" value="PilZ domain-like"/>
    <property type="match status" value="1"/>
</dbReference>
<proteinExistence type="predicted"/>
<protein>
    <submittedName>
        <fullName evidence="3">Transcriptional regulator, contains XRE-family HTH domain</fullName>
    </submittedName>
</protein>
<dbReference type="Pfam" id="PF13560">
    <property type="entry name" value="HTH_31"/>
    <property type="match status" value="1"/>
</dbReference>
<evidence type="ECO:0000256" key="1">
    <source>
        <dbReference type="ARBA" id="ARBA00023125"/>
    </source>
</evidence>
<dbReference type="PANTHER" id="PTHR46797:SF1">
    <property type="entry name" value="METHYLPHOSPHONATE SYNTHASE"/>
    <property type="match status" value="1"/>
</dbReference>
<dbReference type="CDD" id="cd00093">
    <property type="entry name" value="HTH_XRE"/>
    <property type="match status" value="1"/>
</dbReference>
<evidence type="ECO:0000259" key="2">
    <source>
        <dbReference type="PROSITE" id="PS50943"/>
    </source>
</evidence>
<dbReference type="GO" id="GO:0035438">
    <property type="term" value="F:cyclic-di-GMP binding"/>
    <property type="evidence" value="ECO:0007669"/>
    <property type="project" value="InterPro"/>
</dbReference>
<dbReference type="GO" id="GO:0003700">
    <property type="term" value="F:DNA-binding transcription factor activity"/>
    <property type="evidence" value="ECO:0007669"/>
    <property type="project" value="TreeGrafter"/>
</dbReference>
<dbReference type="InterPro" id="IPR009875">
    <property type="entry name" value="PilZ_domain"/>
</dbReference>
<dbReference type="EMBL" id="FXWG01000002">
    <property type="protein sequence ID" value="SMQ69381.1"/>
    <property type="molecule type" value="Genomic_DNA"/>
</dbReference>
<dbReference type="Proteomes" id="UP000194420">
    <property type="component" value="Unassembled WGS sequence"/>
</dbReference>
<keyword evidence="4" id="KW-1185">Reference proteome</keyword>
<organism evidence="3 4">
    <name type="scientific">Altererythrobacter xiamenensis</name>
    <dbReference type="NCBI Taxonomy" id="1316679"/>
    <lineage>
        <taxon>Bacteria</taxon>
        <taxon>Pseudomonadati</taxon>
        <taxon>Pseudomonadota</taxon>
        <taxon>Alphaproteobacteria</taxon>
        <taxon>Sphingomonadales</taxon>
        <taxon>Erythrobacteraceae</taxon>
        <taxon>Altererythrobacter</taxon>
    </lineage>
</organism>
<dbReference type="Gene3D" id="1.10.260.40">
    <property type="entry name" value="lambda repressor-like DNA-binding domains"/>
    <property type="match status" value="1"/>
</dbReference>
<feature type="domain" description="HTH cro/C1-type" evidence="2">
    <location>
        <begin position="132"/>
        <end position="186"/>
    </location>
</feature>